<dbReference type="Pfam" id="PF10850">
    <property type="entry name" value="DUF2653"/>
    <property type="match status" value="1"/>
</dbReference>
<dbReference type="Proteomes" id="UP000030437">
    <property type="component" value="Unassembled WGS sequence"/>
</dbReference>
<sequence length="97" mass="11210">MEKLILQEQDLINAVCLFHARFKQTQPELVEVELCYDDAAGYTAEAYVNGLMEEYQQPNFITAIRLYIDEQLGKDSMSARIILDIDDEFGMIANVEW</sequence>
<dbReference type="RefSeq" id="WP_036159237.1">
    <property type="nucleotide sequence ID" value="NZ_AVCX01000001.1"/>
</dbReference>
<keyword evidence="2" id="KW-1185">Reference proteome</keyword>
<dbReference type="OrthoDB" id="2360753at2"/>
<dbReference type="STRING" id="1220589.CD32_22540"/>
<dbReference type="eggNOG" id="ENOG5033181">
    <property type="taxonomic scope" value="Bacteria"/>
</dbReference>
<organism evidence="1 2">
    <name type="scientific">Lysinibacillus odysseyi 34hs-1 = NBRC 100172</name>
    <dbReference type="NCBI Taxonomy" id="1220589"/>
    <lineage>
        <taxon>Bacteria</taxon>
        <taxon>Bacillati</taxon>
        <taxon>Bacillota</taxon>
        <taxon>Bacilli</taxon>
        <taxon>Bacillales</taxon>
        <taxon>Bacillaceae</taxon>
        <taxon>Lysinibacillus</taxon>
    </lineage>
</organism>
<dbReference type="InterPro" id="IPR020516">
    <property type="entry name" value="Uncharacterised_YxcD"/>
</dbReference>
<evidence type="ECO:0008006" key="3">
    <source>
        <dbReference type="Google" id="ProtNLM"/>
    </source>
</evidence>
<comment type="caution">
    <text evidence="1">The sequence shown here is derived from an EMBL/GenBank/DDBJ whole genome shotgun (WGS) entry which is preliminary data.</text>
</comment>
<reference evidence="1 2" key="1">
    <citation type="submission" date="2014-02" db="EMBL/GenBank/DDBJ databases">
        <title>Draft genome sequence of Lysinibacillus odysseyi NBRC 100172.</title>
        <authorList>
            <person name="Zhang F."/>
            <person name="Wang G."/>
            <person name="Zhang L."/>
        </authorList>
    </citation>
    <scope>NUCLEOTIDE SEQUENCE [LARGE SCALE GENOMIC DNA]</scope>
    <source>
        <strain evidence="1 2">NBRC 100172</strain>
    </source>
</reference>
<protein>
    <recommendedName>
        <fullName evidence="3">DUF2653 domain-containing protein</fullName>
    </recommendedName>
</protein>
<accession>A0A0A3IBG1</accession>
<name>A0A0A3IBG1_9BACI</name>
<dbReference type="AlphaFoldDB" id="A0A0A3IBG1"/>
<evidence type="ECO:0000313" key="1">
    <source>
        <dbReference type="EMBL" id="KGR82074.1"/>
    </source>
</evidence>
<dbReference type="EMBL" id="JPVP01000060">
    <property type="protein sequence ID" value="KGR82074.1"/>
    <property type="molecule type" value="Genomic_DNA"/>
</dbReference>
<evidence type="ECO:0000313" key="2">
    <source>
        <dbReference type="Proteomes" id="UP000030437"/>
    </source>
</evidence>
<gene>
    <name evidence="1" type="ORF">CD32_22540</name>
</gene>
<proteinExistence type="predicted"/>